<evidence type="ECO:0000256" key="8">
    <source>
        <dbReference type="SAM" id="SignalP"/>
    </source>
</evidence>
<keyword evidence="6" id="KW-0472">Membrane</keyword>
<comment type="caution">
    <text evidence="9">The sequence shown here is derived from an EMBL/GenBank/DDBJ whole genome shotgun (WGS) entry which is preliminary data.</text>
</comment>
<dbReference type="Pfam" id="PF08571">
    <property type="entry name" value="Yos1"/>
    <property type="match status" value="1"/>
</dbReference>
<keyword evidence="4" id="KW-0653">Protein transport</keyword>
<dbReference type="InterPro" id="IPR013880">
    <property type="entry name" value="Yos1"/>
</dbReference>
<feature type="chain" id="PRO_5008052491" description="Immediate early response 3-interacting protein 1" evidence="8">
    <location>
        <begin position="19"/>
        <end position="77"/>
    </location>
</feature>
<name>A0A176WH38_MARPO</name>
<comment type="similarity">
    <text evidence="7">Belongs to the YOS1 family.</text>
</comment>
<evidence type="ECO:0000256" key="4">
    <source>
        <dbReference type="ARBA" id="ARBA00022927"/>
    </source>
</evidence>
<keyword evidence="2" id="KW-0813">Transport</keyword>
<dbReference type="GO" id="GO:0030134">
    <property type="term" value="C:COPII-coated ER to Golgi transport vesicle"/>
    <property type="evidence" value="ECO:0007669"/>
    <property type="project" value="TreeGrafter"/>
</dbReference>
<evidence type="ECO:0000256" key="3">
    <source>
        <dbReference type="ARBA" id="ARBA00022692"/>
    </source>
</evidence>
<gene>
    <name evidence="9" type="ORF">AXG93_3384s1260</name>
</gene>
<keyword evidence="5" id="KW-1133">Transmembrane helix</keyword>
<dbReference type="PANTHER" id="PTHR15858:SF0">
    <property type="entry name" value="IMMEDIATE EARLY RESPONSE 3-INTERACTING PROTEIN 1"/>
    <property type="match status" value="1"/>
</dbReference>
<evidence type="ECO:0000256" key="5">
    <source>
        <dbReference type="ARBA" id="ARBA00022989"/>
    </source>
</evidence>
<protein>
    <recommendedName>
        <fullName evidence="11">Immediate early response 3-interacting protein 1</fullName>
    </recommendedName>
</protein>
<keyword evidence="8" id="KW-0732">Signal</keyword>
<dbReference type="GO" id="GO:0005789">
    <property type="term" value="C:endoplasmic reticulum membrane"/>
    <property type="evidence" value="ECO:0007669"/>
    <property type="project" value="TreeGrafter"/>
</dbReference>
<feature type="signal peptide" evidence="8">
    <location>
        <begin position="1"/>
        <end position="18"/>
    </location>
</feature>
<comment type="subcellular location">
    <subcellularLocation>
        <location evidence="1">Membrane</location>
    </subcellularLocation>
</comment>
<dbReference type="PANTHER" id="PTHR15858">
    <property type="entry name" value="IMMEDIATE EARLY RESPONSE 3-INTERACTING PROTEIN 1"/>
    <property type="match status" value="1"/>
</dbReference>
<dbReference type="EMBL" id="LVLJ01000986">
    <property type="protein sequence ID" value="OAE31652.1"/>
    <property type="molecule type" value="Genomic_DNA"/>
</dbReference>
<keyword evidence="10" id="KW-1185">Reference proteome</keyword>
<organism evidence="9 10">
    <name type="scientific">Marchantia polymorpha subsp. ruderalis</name>
    <dbReference type="NCBI Taxonomy" id="1480154"/>
    <lineage>
        <taxon>Eukaryota</taxon>
        <taxon>Viridiplantae</taxon>
        <taxon>Streptophyta</taxon>
        <taxon>Embryophyta</taxon>
        <taxon>Marchantiophyta</taxon>
        <taxon>Marchantiopsida</taxon>
        <taxon>Marchantiidae</taxon>
        <taxon>Marchantiales</taxon>
        <taxon>Marchantiaceae</taxon>
        <taxon>Marchantia</taxon>
    </lineage>
</organism>
<dbReference type="GO" id="GO:0015031">
    <property type="term" value="P:protein transport"/>
    <property type="evidence" value="ECO:0007669"/>
    <property type="project" value="UniProtKB-KW"/>
</dbReference>
<keyword evidence="3" id="KW-0812">Transmembrane</keyword>
<dbReference type="GO" id="GO:0000139">
    <property type="term" value="C:Golgi membrane"/>
    <property type="evidence" value="ECO:0007669"/>
    <property type="project" value="TreeGrafter"/>
</dbReference>
<evidence type="ECO:0000313" key="9">
    <source>
        <dbReference type="EMBL" id="OAE31652.1"/>
    </source>
</evidence>
<sequence>MSMWQFLEAVLMMTNALAILNEDRFLVPHGWGFSEMSNGRVSSLKSQIIGLLHAVQYLRVPLVALNTITVVLKLIFG</sequence>
<reference evidence="9" key="1">
    <citation type="submission" date="2016-03" db="EMBL/GenBank/DDBJ databases">
        <title>Mechanisms controlling the formation of the plant cell surface in tip-growing cells are functionally conserved among land plants.</title>
        <authorList>
            <person name="Honkanen S."/>
            <person name="Jones V.A."/>
            <person name="Morieri G."/>
            <person name="Champion C."/>
            <person name="Hetherington A.J."/>
            <person name="Kelly S."/>
            <person name="Saint-Marcoux D."/>
            <person name="Proust H."/>
            <person name="Prescott H."/>
            <person name="Dolan L."/>
        </authorList>
    </citation>
    <scope>NUCLEOTIDE SEQUENCE [LARGE SCALE GENOMIC DNA]</scope>
    <source>
        <tissue evidence="9">Whole gametophyte</tissue>
    </source>
</reference>
<evidence type="ECO:0000256" key="7">
    <source>
        <dbReference type="ARBA" id="ARBA00024203"/>
    </source>
</evidence>
<evidence type="ECO:0000313" key="10">
    <source>
        <dbReference type="Proteomes" id="UP000077202"/>
    </source>
</evidence>
<evidence type="ECO:0000256" key="1">
    <source>
        <dbReference type="ARBA" id="ARBA00004370"/>
    </source>
</evidence>
<dbReference type="GO" id="GO:0006888">
    <property type="term" value="P:endoplasmic reticulum to Golgi vesicle-mediated transport"/>
    <property type="evidence" value="ECO:0007669"/>
    <property type="project" value="TreeGrafter"/>
</dbReference>
<evidence type="ECO:0000256" key="6">
    <source>
        <dbReference type="ARBA" id="ARBA00023136"/>
    </source>
</evidence>
<evidence type="ECO:0008006" key="11">
    <source>
        <dbReference type="Google" id="ProtNLM"/>
    </source>
</evidence>
<proteinExistence type="inferred from homology"/>
<dbReference type="Proteomes" id="UP000077202">
    <property type="component" value="Unassembled WGS sequence"/>
</dbReference>
<dbReference type="AlphaFoldDB" id="A0A176WH38"/>
<evidence type="ECO:0000256" key="2">
    <source>
        <dbReference type="ARBA" id="ARBA00022448"/>
    </source>
</evidence>
<accession>A0A176WH38</accession>